<reference evidence="6" key="1">
    <citation type="submission" date="2023-10" db="EMBL/GenBank/DDBJ databases">
        <title>Genome assembly of Pristionchus species.</title>
        <authorList>
            <person name="Yoshida K."/>
            <person name="Sommer R.J."/>
        </authorList>
    </citation>
    <scope>NUCLEOTIDE SEQUENCE</scope>
    <source>
        <strain evidence="6">RS5133</strain>
    </source>
</reference>
<keyword evidence="3" id="KW-0964">Secreted</keyword>
<dbReference type="Pfam" id="PF01060">
    <property type="entry name" value="TTR-52"/>
    <property type="match status" value="1"/>
</dbReference>
<gene>
    <name evidence="6" type="ORF">PFISCL1PPCAC_24260</name>
</gene>
<accession>A0AAV5WQR8</accession>
<feature type="signal peptide" evidence="5">
    <location>
        <begin position="1"/>
        <end position="19"/>
    </location>
</feature>
<keyword evidence="7" id="KW-1185">Reference proteome</keyword>
<organism evidence="6 7">
    <name type="scientific">Pristionchus fissidentatus</name>
    <dbReference type="NCBI Taxonomy" id="1538716"/>
    <lineage>
        <taxon>Eukaryota</taxon>
        <taxon>Metazoa</taxon>
        <taxon>Ecdysozoa</taxon>
        <taxon>Nematoda</taxon>
        <taxon>Chromadorea</taxon>
        <taxon>Rhabditida</taxon>
        <taxon>Rhabditina</taxon>
        <taxon>Diplogasteromorpha</taxon>
        <taxon>Diplogasteroidea</taxon>
        <taxon>Neodiplogasteridae</taxon>
        <taxon>Pristionchus</taxon>
    </lineage>
</organism>
<dbReference type="AlphaFoldDB" id="A0AAV5WQR8"/>
<evidence type="ECO:0000256" key="1">
    <source>
        <dbReference type="ARBA" id="ARBA00004613"/>
    </source>
</evidence>
<sequence length="169" mass="18376">FRMLSRAALLFALVAFATSGLVKRDATPAKRVVGVKGILVCGQEPAKDVVVKLFRVNHPLKEKKEDLTQVLDEGKTGPSGMFHLEGNTNGFALNETTIDGTLSIYHSCDEDAAKAAKNGYRRVNVNIPEEYVTLGAKAKKAFDIGTLNLQVIYSGEKTVKLANPDEKKN</sequence>
<proteinExistence type="inferred from homology"/>
<dbReference type="PANTHER" id="PTHR21700">
    <property type="entry name" value="TRANSTHYRETIN-LIKE FAMILY PROTEIN-RELATED"/>
    <property type="match status" value="1"/>
</dbReference>
<evidence type="ECO:0008006" key="8">
    <source>
        <dbReference type="Google" id="ProtNLM"/>
    </source>
</evidence>
<evidence type="ECO:0000256" key="4">
    <source>
        <dbReference type="ARBA" id="ARBA00022729"/>
    </source>
</evidence>
<feature type="chain" id="PRO_5043741968" description="Transthyretin-like family protein" evidence="5">
    <location>
        <begin position="20"/>
        <end position="169"/>
    </location>
</feature>
<keyword evidence="4 5" id="KW-0732">Signal</keyword>
<name>A0AAV5WQR8_9BILA</name>
<protein>
    <recommendedName>
        <fullName evidence="8">Transthyretin-like family protein</fullName>
    </recommendedName>
</protein>
<dbReference type="PANTHER" id="PTHR21700:SF48">
    <property type="entry name" value="TRANSTHYRETIN-LIKE FAMILY PROTEIN"/>
    <property type="match status" value="1"/>
</dbReference>
<comment type="similarity">
    <text evidence="2">Belongs to the nematode transthyretin-like family.</text>
</comment>
<evidence type="ECO:0000313" key="7">
    <source>
        <dbReference type="Proteomes" id="UP001432322"/>
    </source>
</evidence>
<dbReference type="GO" id="GO:0009986">
    <property type="term" value="C:cell surface"/>
    <property type="evidence" value="ECO:0007669"/>
    <property type="project" value="InterPro"/>
</dbReference>
<dbReference type="Gene3D" id="2.60.40.3330">
    <property type="match status" value="1"/>
</dbReference>
<dbReference type="EMBL" id="BTSY01000006">
    <property type="protein sequence ID" value="GMT32963.1"/>
    <property type="molecule type" value="Genomic_DNA"/>
</dbReference>
<dbReference type="InterPro" id="IPR038479">
    <property type="entry name" value="Transthyretin-like_sf"/>
</dbReference>
<dbReference type="InterPro" id="IPR001534">
    <property type="entry name" value="Transthyretin-like"/>
</dbReference>
<dbReference type="GO" id="GO:0005576">
    <property type="term" value="C:extracellular region"/>
    <property type="evidence" value="ECO:0007669"/>
    <property type="project" value="UniProtKB-SubCell"/>
</dbReference>
<evidence type="ECO:0000256" key="5">
    <source>
        <dbReference type="SAM" id="SignalP"/>
    </source>
</evidence>
<comment type="caution">
    <text evidence="6">The sequence shown here is derived from an EMBL/GenBank/DDBJ whole genome shotgun (WGS) entry which is preliminary data.</text>
</comment>
<dbReference type="Proteomes" id="UP001432322">
    <property type="component" value="Unassembled WGS sequence"/>
</dbReference>
<evidence type="ECO:0000313" key="6">
    <source>
        <dbReference type="EMBL" id="GMT32963.1"/>
    </source>
</evidence>
<feature type="non-terminal residue" evidence="6">
    <location>
        <position position="1"/>
    </location>
</feature>
<comment type="subcellular location">
    <subcellularLocation>
        <location evidence="1">Secreted</location>
    </subcellularLocation>
</comment>
<evidence type="ECO:0000256" key="3">
    <source>
        <dbReference type="ARBA" id="ARBA00022525"/>
    </source>
</evidence>
<evidence type="ECO:0000256" key="2">
    <source>
        <dbReference type="ARBA" id="ARBA00010112"/>
    </source>
</evidence>